<feature type="domain" description="Bacterial Ig-like" evidence="3">
    <location>
        <begin position="2085"/>
        <end position="2172"/>
    </location>
</feature>
<feature type="region of interest" description="Disordered" evidence="2">
    <location>
        <begin position="337"/>
        <end position="374"/>
    </location>
</feature>
<protein>
    <recommendedName>
        <fullName evidence="3">Bacterial Ig-like domain-containing protein</fullName>
    </recommendedName>
</protein>
<feature type="domain" description="Bacterial Ig-like" evidence="3">
    <location>
        <begin position="1882"/>
        <end position="1970"/>
    </location>
</feature>
<dbReference type="Pfam" id="PF16640">
    <property type="entry name" value="Big_3_5"/>
    <property type="match status" value="3"/>
</dbReference>
<accession>A0A5B9VUD0</accession>
<reference evidence="4 5" key="1">
    <citation type="submission" date="2019-08" db="EMBL/GenBank/DDBJ databases">
        <title>Deep-cultivation of Planctomycetes and their phenomic and genomic characterization uncovers novel biology.</title>
        <authorList>
            <person name="Wiegand S."/>
            <person name="Jogler M."/>
            <person name="Boedeker C."/>
            <person name="Pinto D."/>
            <person name="Vollmers J."/>
            <person name="Rivas-Marin E."/>
            <person name="Kohn T."/>
            <person name="Peeters S.H."/>
            <person name="Heuer A."/>
            <person name="Rast P."/>
            <person name="Oberbeckmann S."/>
            <person name="Bunk B."/>
            <person name="Jeske O."/>
            <person name="Meyerdierks A."/>
            <person name="Storesund J.E."/>
            <person name="Kallscheuer N."/>
            <person name="Luecker S."/>
            <person name="Lage O.M."/>
            <person name="Pohl T."/>
            <person name="Merkel B.J."/>
            <person name="Hornburger P."/>
            <person name="Mueller R.-W."/>
            <person name="Bruemmer F."/>
            <person name="Labrenz M."/>
            <person name="Spormann A.M."/>
            <person name="Op den Camp H."/>
            <person name="Overmann J."/>
            <person name="Amann R."/>
            <person name="Jetten M.S.M."/>
            <person name="Mascher T."/>
            <person name="Medema M.H."/>
            <person name="Devos D.P."/>
            <person name="Kaster A.-K."/>
            <person name="Ovreas L."/>
            <person name="Rohde M."/>
            <person name="Galperin M.Y."/>
            <person name="Jogler C."/>
        </authorList>
    </citation>
    <scope>NUCLEOTIDE SEQUENCE [LARGE SCALE GENOMIC DNA]</scope>
    <source>
        <strain evidence="4 5">OJF2</strain>
    </source>
</reference>
<feature type="compositionally biased region" description="Gly residues" evidence="2">
    <location>
        <begin position="205"/>
        <end position="246"/>
    </location>
</feature>
<dbReference type="Gene3D" id="2.60.40.1220">
    <property type="match status" value="3"/>
</dbReference>
<keyword evidence="1" id="KW-0732">Signal</keyword>
<name>A0A5B9VUD0_9BACT</name>
<feature type="compositionally biased region" description="Gly residues" evidence="2">
    <location>
        <begin position="337"/>
        <end position="355"/>
    </location>
</feature>
<evidence type="ECO:0000256" key="2">
    <source>
        <dbReference type="SAM" id="MobiDB-lite"/>
    </source>
</evidence>
<proteinExistence type="predicted"/>
<feature type="domain" description="Bacterial Ig-like" evidence="3">
    <location>
        <begin position="1981"/>
        <end position="2079"/>
    </location>
</feature>
<evidence type="ECO:0000313" key="5">
    <source>
        <dbReference type="Proteomes" id="UP000324233"/>
    </source>
</evidence>
<feature type="region of interest" description="Disordered" evidence="2">
    <location>
        <begin position="282"/>
        <end position="314"/>
    </location>
</feature>
<gene>
    <name evidence="4" type="ORF">OJF2_04620</name>
</gene>
<evidence type="ECO:0000256" key="1">
    <source>
        <dbReference type="ARBA" id="ARBA00022729"/>
    </source>
</evidence>
<dbReference type="Proteomes" id="UP000324233">
    <property type="component" value="Chromosome"/>
</dbReference>
<dbReference type="KEGG" id="agv:OJF2_04620"/>
<evidence type="ECO:0000313" key="4">
    <source>
        <dbReference type="EMBL" id="QEH31993.1"/>
    </source>
</evidence>
<feature type="compositionally biased region" description="Gly residues" evidence="2">
    <location>
        <begin position="292"/>
        <end position="314"/>
    </location>
</feature>
<feature type="compositionally biased region" description="Gly residues" evidence="2">
    <location>
        <begin position="362"/>
        <end position="371"/>
    </location>
</feature>
<dbReference type="InterPro" id="IPR014755">
    <property type="entry name" value="Cu-Rt/internalin_Ig-like"/>
</dbReference>
<keyword evidence="5" id="KW-1185">Reference proteome</keyword>
<feature type="region of interest" description="Disordered" evidence="2">
    <location>
        <begin position="205"/>
        <end position="257"/>
    </location>
</feature>
<dbReference type="PRINTS" id="PR01228">
    <property type="entry name" value="EGGSHELL"/>
</dbReference>
<dbReference type="InterPro" id="IPR032109">
    <property type="entry name" value="Big_3_5"/>
</dbReference>
<feature type="region of interest" description="Disordered" evidence="2">
    <location>
        <begin position="1"/>
        <end position="25"/>
    </location>
</feature>
<dbReference type="Gene3D" id="2.60.40.10">
    <property type="entry name" value="Immunoglobulins"/>
    <property type="match status" value="3"/>
</dbReference>
<dbReference type="EMBL" id="CP042997">
    <property type="protein sequence ID" value="QEH31993.1"/>
    <property type="molecule type" value="Genomic_DNA"/>
</dbReference>
<dbReference type="RefSeq" id="WP_168221555.1">
    <property type="nucleotide sequence ID" value="NZ_CP042997.1"/>
</dbReference>
<dbReference type="InterPro" id="IPR013783">
    <property type="entry name" value="Ig-like_fold"/>
</dbReference>
<sequence length="2289" mass="221725">MGWDTRSGDVAATGPGRKGWRRAAARTRAKDRARRFLLESLEDRAVPAVFDVSSGLASDLISTINVANTNGDPSNTINLTGTYTLTSVDNYWFGPTGLPAITSNLTIAGNPTTPTTIQRDTTGGAPNFRLFYVAGGQSGVTYGTLTLTDLTLAGGVAKGGNAGSGGGGLGAGGAIFNMGSVALDGVTIRGSQAIGGSSGINSGAGGGGIGSDNDGDNGGGFGGPAPGAVGGSGWAGDGETGGGGGFNASDSASSNSYHGGNGAGSGNLGGAAGDGGTYGDGGGGTSYPMDGAHGGDFGQGGQGSGGDAGGGGVGGGGGGGGNGAGGGFGGGGGGNPTYGGGGPGGDGGFGGGGGASNPSSGGRQGGWGAGASGSEALGHGGGGGGAGMGGAIFNFTGDLSIVNSTIAYNGATGGNATWAAQPGGGFGGGVFNLNGTVTLVNATFAQNVALSGTHFGSGTGQAAVVSNGIDVYNLAFGREWREGEDFTKGAPVTATVQLANSLLASSAEDQSALATQADSSPHSTGVGGSNAAVVNAAIYNIMTASNVVRGVTGTITTGFVDTVTVPDLDPAGLADNGGPTQTIALESQLNTSLAPETTIFGLTVPTVDQRGISRPESTDLGAYQIVSAPTASLDSATDINAATGSTSTTTVVITYTDQSGSGIDTSTFGIGNITVNNGATVTGYSAVGGTVTYTITAPASDWAASTQGSYTIAIVDGGVKDNDGNGIAGDADFGSFYVDTALPTATLTSAPTVNASDASASTTTVTIAYSDATSGVDTSTFGIGNITVDNGATVTSYSAVGAVVTYTITAPAADWGSSTQGTYTVAIVADSVKDLAGNGVAGDASFGSFLVDTVAPTASLTSAPTVNAADGSASTTSVTITYSDATSGIDTSTFGIGNITVGNGATVTGYSAVGTTVTYTITAPALNWAGSTQGSYTVALVAGSVKDNAGNGIAGDASFGSFLVDTVAPTGDLTSAPTINATSASASTTTVTITYSDATSGVDPSTFGIGNITVDNGASVTGYSAVGSVVTYTITAPASDWAGSTQGTYTIGLVAGSVKDNAGNGIAGDASFGSFLVDTVAPTASLTSAPTVNAADGSASSTTVTVTYSDATSGVDTSTFGIGNITVGNGATVTGYSAVGNVVTYTITAPALNWAVSTQGTYTVTLVAGSVKDNAGNGIVSEGSLGSFLVDTALPAATLDSAPTVNAADGSASTTTVTVTYSDATSGVDTSTFGIGNITVDNGATVTGYSAVGSVVTYTITAPASDWFGSTQGTYTVALVAGSVKDNAGNGIAGDAGFGSFLVDTVAPSASLDSAPTVNAADGSASTTTVTVTYSDATSGIDTSTFGIGNITVGNGATVTGYSAVGNVVTYTITAPALNWAVSTQGTYTVSLVAGSVKDNAGNGIVSEGSLGSFLVDTALPTATLDSAPTVNAADGLASTTTVTVTYSDATSGVDTSTFGIGNITVGNGATVTGYSAVGTTVTYTITAPALNWAGSTQGSYTVALVAGSVKDLAGNGVAGKPSFGSFLVDTAFPSATLASAPTVNASNASSGTTTVSITYSDTISGIDTSTFGTGNITVDNGATVTGYSAVGNTVTYTIMAPAADWGSSTQGTYTVAIVAGSVKDLAGNGVPGDAHFGSFLVDTVALTATLTSAPTVNAADGSASTTTVTVTYSDSISGVDTSTFGIGNITVDNGATVTGFSAVGNVVTYTITAPSLNWAASTQGTYTVSLVEGSVKDLAGNPIAGVSSFGSFLVDTVLPTATLTSAPPINAGGAAASTTTVTVTYSDSISGVDPSTFGIGNIVVGNGATVTGYSAVGNVVTYTITAPSATWGVSTQGTYPIGLVAGSVKDLAGNPIAGDEAFGSFTVDVSVRTGTSTTVLAEPSSPSFGQSVTLNATIAGGSEAAQPGGSVTFYDGTTALATVAVGPDGTASYTLADGLDVGPHSITASYGGDSLFAPSVSPAVDLTVSQSTATTGTVASSAPQVFYGQSVTLTATFQAPSNGTTPMTGTVSFYDGSTLLGTAPMTTPLAGEVVSGAMATGQASLPATLSAGDHVITAVYSGDANYAPASSTTTASVVVAPATTSSSLTVNVSGNSATLLAQVVATSPGTPTLTGDVLFFDNGQPVGSAPLVDGVASLTVANLAPGAHHFTATFPGGQDATTSGSTAVVAVVSGGEVVGVARYGYHWRPTTLVLTVAGDVDPAIATNPARYIITGPAFGRRMGKRIPVAAAIYNSQAHTITLSFHRRLLLHRTYTLSIPDIGYTKAITARLLAGQNPRAARLVTRRGH</sequence>
<evidence type="ECO:0000259" key="3">
    <source>
        <dbReference type="Pfam" id="PF16640"/>
    </source>
</evidence>
<organism evidence="4 5">
    <name type="scientific">Aquisphaera giovannonii</name>
    <dbReference type="NCBI Taxonomy" id="406548"/>
    <lineage>
        <taxon>Bacteria</taxon>
        <taxon>Pseudomonadati</taxon>
        <taxon>Planctomycetota</taxon>
        <taxon>Planctomycetia</taxon>
        <taxon>Isosphaerales</taxon>
        <taxon>Isosphaeraceae</taxon>
        <taxon>Aquisphaera</taxon>
    </lineage>
</organism>